<protein>
    <submittedName>
        <fullName evidence="1">Uncharacterized protein</fullName>
    </submittedName>
</protein>
<accession>A0A2H3DGJ8</accession>
<evidence type="ECO:0000313" key="2">
    <source>
        <dbReference type="Proteomes" id="UP000217790"/>
    </source>
</evidence>
<dbReference type="EMBL" id="KZ293679">
    <property type="protein sequence ID" value="PBK87383.1"/>
    <property type="molecule type" value="Genomic_DNA"/>
</dbReference>
<reference evidence="2" key="1">
    <citation type="journal article" date="2017" name="Nat. Ecol. Evol.">
        <title>Genome expansion and lineage-specific genetic innovations in the forest pathogenic fungi Armillaria.</title>
        <authorList>
            <person name="Sipos G."/>
            <person name="Prasanna A.N."/>
            <person name="Walter M.C."/>
            <person name="O'Connor E."/>
            <person name="Balint B."/>
            <person name="Krizsan K."/>
            <person name="Kiss B."/>
            <person name="Hess J."/>
            <person name="Varga T."/>
            <person name="Slot J."/>
            <person name="Riley R."/>
            <person name="Boka B."/>
            <person name="Rigling D."/>
            <person name="Barry K."/>
            <person name="Lee J."/>
            <person name="Mihaltcheva S."/>
            <person name="LaButti K."/>
            <person name="Lipzen A."/>
            <person name="Waldron R."/>
            <person name="Moloney N.M."/>
            <person name="Sperisen C."/>
            <person name="Kredics L."/>
            <person name="Vagvoelgyi C."/>
            <person name="Patrignani A."/>
            <person name="Fitzpatrick D."/>
            <person name="Nagy I."/>
            <person name="Doyle S."/>
            <person name="Anderson J.B."/>
            <person name="Grigoriev I.V."/>
            <person name="Gueldener U."/>
            <person name="Muensterkoetter M."/>
            <person name="Nagy L.G."/>
        </authorList>
    </citation>
    <scope>NUCLEOTIDE SEQUENCE [LARGE SCALE GENOMIC DNA]</scope>
    <source>
        <strain evidence="2">Ar21-2</strain>
    </source>
</reference>
<dbReference type="AlphaFoldDB" id="A0A2H3DGJ8"/>
<organism evidence="1 2">
    <name type="scientific">Armillaria gallica</name>
    <name type="common">Bulbous honey fungus</name>
    <name type="synonym">Armillaria bulbosa</name>
    <dbReference type="NCBI Taxonomy" id="47427"/>
    <lineage>
        <taxon>Eukaryota</taxon>
        <taxon>Fungi</taxon>
        <taxon>Dikarya</taxon>
        <taxon>Basidiomycota</taxon>
        <taxon>Agaricomycotina</taxon>
        <taxon>Agaricomycetes</taxon>
        <taxon>Agaricomycetidae</taxon>
        <taxon>Agaricales</taxon>
        <taxon>Marasmiineae</taxon>
        <taxon>Physalacriaceae</taxon>
        <taxon>Armillaria</taxon>
    </lineage>
</organism>
<dbReference type="Proteomes" id="UP000217790">
    <property type="component" value="Unassembled WGS sequence"/>
</dbReference>
<proteinExistence type="predicted"/>
<evidence type="ECO:0000313" key="1">
    <source>
        <dbReference type="EMBL" id="PBK87383.1"/>
    </source>
</evidence>
<dbReference type="InParanoid" id="A0A2H3DGJ8"/>
<gene>
    <name evidence="1" type="ORF">ARMGADRAFT_1034937</name>
</gene>
<keyword evidence="2" id="KW-1185">Reference proteome</keyword>
<name>A0A2H3DGJ8_ARMGA</name>
<sequence length="224" mass="25393">MALYLKGDGLREKSPLSTTAVVQVYIPIPQDQFPRLQLKQSSTENPSQSEALVWGGADNGLQCLVTSMPSTLVQTTNNSTDTIMRISGAVQAIRFPDKFWRLLQGDARRSWRNKASSTGPLDLVCLLVWLVLQRNLTAFFAARIGIRVKEFGTTLRMGVQPRHRNTFQQVSADWSIIHTVYPKYKERYYYPKISQNDRDGEISLKEGAKYAPTEVHHQRHVSKG</sequence>